<dbReference type="HOGENOM" id="CLU_068892_1_1_9"/>
<dbReference type="KEGG" id="tep:TepRe1_1071"/>
<feature type="domain" description="Phosphatidic acid phosphatase type 2/haloperoxidase" evidence="2">
    <location>
        <begin position="50"/>
        <end position="161"/>
    </location>
</feature>
<accession>F4LSF1</accession>
<feature type="transmembrane region" description="Helical" evidence="1">
    <location>
        <begin position="196"/>
        <end position="216"/>
    </location>
</feature>
<feature type="transmembrane region" description="Helical" evidence="1">
    <location>
        <begin position="228"/>
        <end position="246"/>
    </location>
</feature>
<dbReference type="Gene3D" id="1.20.144.10">
    <property type="entry name" value="Phosphatidic acid phosphatase type 2/haloperoxidase"/>
    <property type="match status" value="1"/>
</dbReference>
<dbReference type="PANTHER" id="PTHR14969:SF13">
    <property type="entry name" value="AT30094P"/>
    <property type="match status" value="1"/>
</dbReference>
<dbReference type="SMART" id="SM00014">
    <property type="entry name" value="acidPPc"/>
    <property type="match status" value="1"/>
</dbReference>
<dbReference type="Proteomes" id="UP000010802">
    <property type="component" value="Chromosome"/>
</dbReference>
<keyword evidence="1" id="KW-0812">Transmembrane</keyword>
<feature type="transmembrane region" description="Helical" evidence="1">
    <location>
        <begin position="119"/>
        <end position="138"/>
    </location>
</feature>
<feature type="transmembrane region" description="Helical" evidence="1">
    <location>
        <begin position="144"/>
        <end position="163"/>
    </location>
</feature>
<reference evidence="4" key="1">
    <citation type="journal article" date="2013" name="Genome Announc.">
        <title>First genome sequence of a syntrophic acetate-oxidizing bacterium, Tepidanaerobacter acetatoxydans strain Re1.</title>
        <authorList>
            <person name="Manzoor S."/>
            <person name="Bongcam-Rudloff E."/>
            <person name="Schnurer A."/>
            <person name="Muller B."/>
        </authorList>
    </citation>
    <scope>NUCLEOTIDE SEQUENCE [LARGE SCALE GENOMIC DNA]</scope>
    <source>
        <strain evidence="4">Re1</strain>
    </source>
</reference>
<evidence type="ECO:0000256" key="1">
    <source>
        <dbReference type="SAM" id="Phobius"/>
    </source>
</evidence>
<protein>
    <submittedName>
        <fullName evidence="3">Phosphoesterase PA-phosphatase related protein</fullName>
    </submittedName>
</protein>
<keyword evidence="1" id="KW-0472">Membrane</keyword>
<evidence type="ECO:0000313" key="3">
    <source>
        <dbReference type="EMBL" id="CCP25895.1"/>
    </source>
</evidence>
<dbReference type="STRING" id="1209989.TepRe1_1071"/>
<dbReference type="EMBL" id="HF563609">
    <property type="protein sequence ID" value="CCP25895.1"/>
    <property type="molecule type" value="Genomic_DNA"/>
</dbReference>
<name>F4LSF1_TEPAE</name>
<evidence type="ECO:0000313" key="4">
    <source>
        <dbReference type="Proteomes" id="UP000010802"/>
    </source>
</evidence>
<dbReference type="AlphaFoldDB" id="F4LSF1"/>
<dbReference type="eggNOG" id="COG0671">
    <property type="taxonomic scope" value="Bacteria"/>
</dbReference>
<proteinExistence type="predicted"/>
<dbReference type="RefSeq" id="WP_013778140.1">
    <property type="nucleotide sequence ID" value="NC_015519.1"/>
</dbReference>
<feature type="transmembrane region" description="Helical" evidence="1">
    <location>
        <begin position="21"/>
        <end position="44"/>
    </location>
</feature>
<dbReference type="PANTHER" id="PTHR14969">
    <property type="entry name" value="SPHINGOSINE-1-PHOSPHATE PHOSPHOHYDROLASE"/>
    <property type="match status" value="1"/>
</dbReference>
<dbReference type="Pfam" id="PF01569">
    <property type="entry name" value="PAP2"/>
    <property type="match status" value="1"/>
</dbReference>
<dbReference type="InterPro" id="IPR000326">
    <property type="entry name" value="PAP2/HPO"/>
</dbReference>
<evidence type="ECO:0000259" key="2">
    <source>
        <dbReference type="SMART" id="SM00014"/>
    </source>
</evidence>
<dbReference type="InterPro" id="IPR036938">
    <property type="entry name" value="PAP2/HPO_sf"/>
</dbReference>
<accession>L0RY23</accession>
<organism evidence="3 4">
    <name type="scientific">Tepidanaerobacter acetatoxydans (strain DSM 21804 / JCM 16047 / Re1)</name>
    <dbReference type="NCBI Taxonomy" id="1209989"/>
    <lineage>
        <taxon>Bacteria</taxon>
        <taxon>Bacillati</taxon>
        <taxon>Bacillota</taxon>
        <taxon>Clostridia</taxon>
        <taxon>Thermosediminibacterales</taxon>
        <taxon>Tepidanaerobacteraceae</taxon>
        <taxon>Tepidanaerobacter</taxon>
    </lineage>
</organism>
<keyword evidence="1" id="KW-1133">Transmembrane helix</keyword>
<keyword evidence="4" id="KW-1185">Reference proteome</keyword>
<gene>
    <name evidence="3" type="ordered locus">TEPIRE1_1171</name>
</gene>
<feature type="transmembrane region" description="Helical" evidence="1">
    <location>
        <begin position="172"/>
        <end position="190"/>
    </location>
</feature>
<dbReference type="OrthoDB" id="9789113at2"/>
<sequence>MELQAEIIKIIQSFSNPMLDAFFIAVTNLGSSLFYYLMIPIFYWNINKKIGITLITSLLFSMYINVSLKEVVTLVRPIGYPGIRSLFVISAGGFSFPSGHAQGTSTFWGVIMKWYRHQWIYILGTAVIFLVSFSRLYLGVHWPLDVLIGIILGLSISSVFVWISRICKPIPLIYNTVLSIIVPIILICLFPHEDNFIYTGMLSGSWLGYVWENYFIDFEPKCKTMIKTLIKYLIGIIGFLLIYEGLKLILPPYNFCRMLRYFSIGLWLTFGAPIFFYRLGL</sequence>
<feature type="transmembrane region" description="Helical" evidence="1">
    <location>
        <begin position="258"/>
        <end position="277"/>
    </location>
</feature>
<feature type="transmembrane region" description="Helical" evidence="1">
    <location>
        <begin position="50"/>
        <end position="68"/>
    </location>
</feature>
<dbReference type="KEGG" id="tae:TepiRe1_1171"/>
<dbReference type="SUPFAM" id="SSF48317">
    <property type="entry name" value="Acid phosphatase/Vanadium-dependent haloperoxidase"/>
    <property type="match status" value="1"/>
</dbReference>
<dbReference type="PATRIC" id="fig|1209989.3.peg.1286"/>